<dbReference type="Proteomes" id="UP000295124">
    <property type="component" value="Unassembled WGS sequence"/>
</dbReference>
<evidence type="ECO:0000313" key="2">
    <source>
        <dbReference type="Proteomes" id="UP000295124"/>
    </source>
</evidence>
<comment type="caution">
    <text evidence="1">The sequence shown here is derived from an EMBL/GenBank/DDBJ whole genome shotgun (WGS) entry which is preliminary data.</text>
</comment>
<accession>A0A4R4ZYN9</accession>
<keyword evidence="2" id="KW-1185">Reference proteome</keyword>
<reference evidence="1 2" key="1">
    <citation type="submission" date="2019-03" db="EMBL/GenBank/DDBJ databases">
        <title>Draft genome sequences of novel Actinobacteria.</title>
        <authorList>
            <person name="Sahin N."/>
            <person name="Ay H."/>
            <person name="Saygin H."/>
        </authorList>
    </citation>
    <scope>NUCLEOTIDE SEQUENCE [LARGE SCALE GENOMIC DNA]</scope>
    <source>
        <strain evidence="1 2">JCM 13523</strain>
    </source>
</reference>
<gene>
    <name evidence="1" type="ORF">E1263_01295</name>
</gene>
<organism evidence="1 2">
    <name type="scientific">Kribbella antibiotica</name>
    <dbReference type="NCBI Taxonomy" id="190195"/>
    <lineage>
        <taxon>Bacteria</taxon>
        <taxon>Bacillati</taxon>
        <taxon>Actinomycetota</taxon>
        <taxon>Actinomycetes</taxon>
        <taxon>Propionibacteriales</taxon>
        <taxon>Kribbellaceae</taxon>
        <taxon>Kribbella</taxon>
    </lineage>
</organism>
<dbReference type="SUPFAM" id="SSF48452">
    <property type="entry name" value="TPR-like"/>
    <property type="match status" value="1"/>
</dbReference>
<dbReference type="OrthoDB" id="514657at2"/>
<dbReference type="AlphaFoldDB" id="A0A4R4ZYN9"/>
<dbReference type="RefSeq" id="WP_132164395.1">
    <property type="nucleotide sequence ID" value="NZ_SMKX01000002.1"/>
</dbReference>
<dbReference type="InterPro" id="IPR011990">
    <property type="entry name" value="TPR-like_helical_dom_sf"/>
</dbReference>
<protein>
    <submittedName>
        <fullName evidence="1">Uncharacterized protein</fullName>
    </submittedName>
</protein>
<dbReference type="EMBL" id="SMKX01000002">
    <property type="protein sequence ID" value="TDD63289.1"/>
    <property type="molecule type" value="Genomic_DNA"/>
</dbReference>
<evidence type="ECO:0000313" key="1">
    <source>
        <dbReference type="EMBL" id="TDD63289.1"/>
    </source>
</evidence>
<name>A0A4R4ZYN9_9ACTN</name>
<dbReference type="Gene3D" id="1.25.40.10">
    <property type="entry name" value="Tetratricopeptide repeat domain"/>
    <property type="match status" value="1"/>
</dbReference>
<proteinExistence type="predicted"/>
<sequence length="276" mass="30354">MQLPAPVASRILSLTPRLSHQRAAAVCRSLMERSPEVAADAATRLGGHLRALGDLAGAREAYEYSIQHQPPDSNLFDQFGELGEINAELGDKPAALEAYRAQLEVSRDRGWADRVEGKPLELMDRIADLHEQLERPERAAAVRNHGRNLAELLTAATRSDAASSAELAAQHLDVVELLSDTELVTDLVWGIQHEREYDAGFLILTTERSLFVPDMLSNKLGAQLQVVPVDLGQVVSCTVEPGDPESVLAVSLASGERFELRPQESRIEYWTRYLAS</sequence>